<reference evidence="1" key="1">
    <citation type="submission" date="2023-07" db="EMBL/GenBank/DDBJ databases">
        <title>Black Yeasts Isolated from many extreme environments.</title>
        <authorList>
            <person name="Coleine C."/>
            <person name="Stajich J.E."/>
            <person name="Selbmann L."/>
        </authorList>
    </citation>
    <scope>NUCLEOTIDE SEQUENCE</scope>
    <source>
        <strain evidence="1">CCFEE 5714</strain>
    </source>
</reference>
<protein>
    <submittedName>
        <fullName evidence="1">Uncharacterized protein</fullName>
    </submittedName>
</protein>
<accession>A0ACC3NV46</accession>
<evidence type="ECO:0000313" key="2">
    <source>
        <dbReference type="Proteomes" id="UP001281147"/>
    </source>
</evidence>
<evidence type="ECO:0000313" key="1">
    <source>
        <dbReference type="EMBL" id="KAK3722990.1"/>
    </source>
</evidence>
<proteinExistence type="predicted"/>
<gene>
    <name evidence="1" type="ORF">LTR37_002136</name>
</gene>
<keyword evidence="2" id="KW-1185">Reference proteome</keyword>
<sequence>MPEILGKVSSTISGPAENRARGIHIQAPILRKTIERLGAGVKFQLDKHKNQLKFEAITHVPSQGRKRRASCPPDAEPAAQRQKISQWPARNPDQLQDDKDVRDLFEGLSDMLLGRVCKAISAVEWPLALKAVAFESINPTAADARDIQGYLNQLDRYTPTSRKQ</sequence>
<dbReference type="Proteomes" id="UP001281147">
    <property type="component" value="Unassembled WGS sequence"/>
</dbReference>
<name>A0ACC3NV46_9PEZI</name>
<dbReference type="EMBL" id="JAUTXU010000011">
    <property type="protein sequence ID" value="KAK3722990.1"/>
    <property type="molecule type" value="Genomic_DNA"/>
</dbReference>
<comment type="caution">
    <text evidence="1">The sequence shown here is derived from an EMBL/GenBank/DDBJ whole genome shotgun (WGS) entry which is preliminary data.</text>
</comment>
<organism evidence="1 2">
    <name type="scientific">Vermiconidia calcicola</name>
    <dbReference type="NCBI Taxonomy" id="1690605"/>
    <lineage>
        <taxon>Eukaryota</taxon>
        <taxon>Fungi</taxon>
        <taxon>Dikarya</taxon>
        <taxon>Ascomycota</taxon>
        <taxon>Pezizomycotina</taxon>
        <taxon>Dothideomycetes</taxon>
        <taxon>Dothideomycetidae</taxon>
        <taxon>Mycosphaerellales</taxon>
        <taxon>Extremaceae</taxon>
        <taxon>Vermiconidia</taxon>
    </lineage>
</organism>